<protein>
    <submittedName>
        <fullName evidence="9">BamA/TamA family outer membrane protein</fullName>
    </submittedName>
</protein>
<dbReference type="Proteomes" id="UP000594800">
    <property type="component" value="Chromosome"/>
</dbReference>
<evidence type="ECO:0000256" key="2">
    <source>
        <dbReference type="ARBA" id="ARBA00022452"/>
    </source>
</evidence>
<dbReference type="GO" id="GO:0019867">
    <property type="term" value="C:outer membrane"/>
    <property type="evidence" value="ECO:0007669"/>
    <property type="project" value="InterPro"/>
</dbReference>
<evidence type="ECO:0000256" key="3">
    <source>
        <dbReference type="ARBA" id="ARBA00022692"/>
    </source>
</evidence>
<evidence type="ECO:0000313" key="10">
    <source>
        <dbReference type="Proteomes" id="UP000594800"/>
    </source>
</evidence>
<comment type="subcellular location">
    <subcellularLocation>
        <location evidence="1">Membrane</location>
    </subcellularLocation>
</comment>
<accession>A0A7S9LNF9</accession>
<feature type="domain" description="Bacterial surface antigen (D15)" evidence="7">
    <location>
        <begin position="309"/>
        <end position="602"/>
    </location>
</feature>
<dbReference type="PANTHER" id="PTHR12815:SF47">
    <property type="entry name" value="TRANSLOCATION AND ASSEMBLY MODULE SUBUNIT TAMA"/>
    <property type="match status" value="1"/>
</dbReference>
<evidence type="ECO:0000256" key="5">
    <source>
        <dbReference type="ARBA" id="ARBA00023136"/>
    </source>
</evidence>
<dbReference type="PROSITE" id="PS51257">
    <property type="entry name" value="PROKAR_LIPOPROTEIN"/>
    <property type="match status" value="1"/>
</dbReference>
<dbReference type="InterPro" id="IPR039910">
    <property type="entry name" value="D15-like"/>
</dbReference>
<sequence>MKLLFLTLSIGAGLALLSGCNRDDVGFAVPDAAERVEYEVRLTGFPDEESEALAEDTLELYRRQDDGAASPAFLRRRADNDLPTVETILQAEGYYTAEVRREVSGGNGEPLVVEVIVEPGEPFTLTDHTFELRNLSGTPPRLDPEELGSPIGARSEAVPIIEAEDAAIAALRRAGYAYARFEDREAVADPRDNTIEVTSIIDAGRPYTFGEVTFEGLRRVDEEYLRTYIEWEENETFNLATLRDFQQDLVRTRLFDTVIAEPPEEAPENGNALPIMVEVTERKRRTLSVGLRFDTEIGPTTEASIENRNLFGRNETVRFEVRLGAEERAVALNFRVPQVGRDGQNLVFGTEYQDRDEEAFEGETFTANIGLERELNDEWRAGLGLAYELSDVTESDEDQDIEIYGIPAFVDYDNTEDLLDPRSGFRARLEAAPFYGTVNGEGTSFLRVDSRASAYFPLTEDQRFVLATRARVASIGSDDVFDVPVTRRIFAGGGGSVRAFGTDTLGPEDDDGDARGGLSAIELGAEVRFPIRGNVGGVAFIEAGEVTDEVLPKLSDGLRYGVGTGIRYFSPIGPVRADIAFPLDREDNEDAFQFYLAIGQAF</sequence>
<evidence type="ECO:0000259" key="8">
    <source>
        <dbReference type="Pfam" id="PF07244"/>
    </source>
</evidence>
<gene>
    <name evidence="9" type="ORF">I0K15_10915</name>
</gene>
<dbReference type="Pfam" id="PF07244">
    <property type="entry name" value="POTRA"/>
    <property type="match status" value="1"/>
</dbReference>
<evidence type="ECO:0000313" key="9">
    <source>
        <dbReference type="EMBL" id="QPH52337.1"/>
    </source>
</evidence>
<dbReference type="PANTHER" id="PTHR12815">
    <property type="entry name" value="SORTING AND ASSEMBLY MACHINERY SAMM50 PROTEIN FAMILY MEMBER"/>
    <property type="match status" value="1"/>
</dbReference>
<keyword evidence="3" id="KW-0812">Transmembrane</keyword>
<keyword evidence="4" id="KW-0732">Signal</keyword>
<evidence type="ECO:0000256" key="1">
    <source>
        <dbReference type="ARBA" id="ARBA00004370"/>
    </source>
</evidence>
<dbReference type="AlphaFoldDB" id="A0A7S9LNF9"/>
<feature type="domain" description="POTRA" evidence="8">
    <location>
        <begin position="207"/>
        <end position="282"/>
    </location>
</feature>
<dbReference type="Gene3D" id="3.10.20.310">
    <property type="entry name" value="membrane protein fhac"/>
    <property type="match status" value="1"/>
</dbReference>
<dbReference type="Pfam" id="PF01103">
    <property type="entry name" value="Omp85"/>
    <property type="match status" value="1"/>
</dbReference>
<evidence type="ECO:0000256" key="4">
    <source>
        <dbReference type="ARBA" id="ARBA00022729"/>
    </source>
</evidence>
<evidence type="ECO:0000256" key="6">
    <source>
        <dbReference type="ARBA" id="ARBA00023237"/>
    </source>
</evidence>
<dbReference type="EMBL" id="CP064942">
    <property type="protein sequence ID" value="QPH52337.1"/>
    <property type="molecule type" value="Genomic_DNA"/>
</dbReference>
<name>A0A7S9LNF9_9RHOB</name>
<proteinExistence type="predicted"/>
<dbReference type="InterPro" id="IPR010827">
    <property type="entry name" value="BamA/TamA_POTRA"/>
</dbReference>
<dbReference type="RefSeq" id="WP_196101551.1">
    <property type="nucleotide sequence ID" value="NZ_CP064942.1"/>
</dbReference>
<keyword evidence="10" id="KW-1185">Reference proteome</keyword>
<evidence type="ECO:0000259" key="7">
    <source>
        <dbReference type="Pfam" id="PF01103"/>
    </source>
</evidence>
<dbReference type="Gene3D" id="2.40.160.50">
    <property type="entry name" value="membrane protein fhac: a member of the omp85/tpsb transporter family"/>
    <property type="match status" value="1"/>
</dbReference>
<organism evidence="9 10">
    <name type="scientific">Pontivivens ytuae</name>
    <dbReference type="NCBI Taxonomy" id="2789856"/>
    <lineage>
        <taxon>Bacteria</taxon>
        <taxon>Pseudomonadati</taxon>
        <taxon>Pseudomonadota</taxon>
        <taxon>Alphaproteobacteria</taxon>
        <taxon>Rhodobacterales</taxon>
        <taxon>Paracoccaceae</taxon>
        <taxon>Pontivivens</taxon>
    </lineage>
</organism>
<dbReference type="KEGG" id="poz:I0K15_10915"/>
<keyword evidence="6" id="KW-0998">Cell outer membrane</keyword>
<dbReference type="InterPro" id="IPR000184">
    <property type="entry name" value="Bac_surfAg_D15"/>
</dbReference>
<keyword evidence="2" id="KW-1134">Transmembrane beta strand</keyword>
<keyword evidence="5" id="KW-0472">Membrane</keyword>
<reference evidence="9 10" key="1">
    <citation type="submission" date="2020-11" db="EMBL/GenBank/DDBJ databases">
        <title>Description of Pontivivens ytuae sp. nov. isolated from deep sea sediment of Mariana Trench.</title>
        <authorList>
            <person name="Wang Z."/>
            <person name="Sun Q.-L."/>
            <person name="Xu X.-D."/>
            <person name="Tang Y.-Z."/>
            <person name="Zhang J."/>
        </authorList>
    </citation>
    <scope>NUCLEOTIDE SEQUENCE [LARGE SCALE GENOMIC DNA]</scope>
    <source>
        <strain evidence="9 10">MT2928</strain>
    </source>
</reference>